<evidence type="ECO:0000256" key="3">
    <source>
        <dbReference type="ARBA" id="ARBA00022448"/>
    </source>
</evidence>
<dbReference type="CDD" id="cd17417">
    <property type="entry name" value="MFS_NPF5"/>
    <property type="match status" value="1"/>
</dbReference>
<feature type="transmembrane region" description="Helical" evidence="8">
    <location>
        <begin position="108"/>
        <end position="127"/>
    </location>
</feature>
<dbReference type="EMBL" id="AK361798">
    <property type="protein sequence ID" value="BAJ93002.1"/>
    <property type="molecule type" value="mRNA"/>
</dbReference>
<proteinExistence type="evidence at transcript level"/>
<dbReference type="Gene3D" id="1.20.1250.20">
    <property type="entry name" value="MFS general substrate transporter like domains"/>
    <property type="match status" value="1"/>
</dbReference>
<feature type="transmembrane region" description="Helical" evidence="8">
    <location>
        <begin position="139"/>
        <end position="160"/>
    </location>
</feature>
<keyword evidence="6 8" id="KW-1133">Transmembrane helix</keyword>
<feature type="transmembrane region" description="Helical" evidence="8">
    <location>
        <begin position="516"/>
        <end position="535"/>
    </location>
</feature>
<evidence type="ECO:0000256" key="6">
    <source>
        <dbReference type="ARBA" id="ARBA00022989"/>
    </source>
</evidence>
<dbReference type="PANTHER" id="PTHR11654">
    <property type="entry name" value="OLIGOPEPTIDE TRANSPORTER-RELATED"/>
    <property type="match status" value="1"/>
</dbReference>
<accession>F2DD31</accession>
<dbReference type="Pfam" id="PF00854">
    <property type="entry name" value="PTR2"/>
    <property type="match status" value="1"/>
</dbReference>
<sequence>MDATADPLLPQPAAAVDHLGRPVSRLTSGSWPAAFFIIGVEISERFAYTGISGNLITYLTGPLGQSTASAAATINAWSGVALLLPLLGVAAVADSWLGRYRTVVCASLLYILGLGMLTLSSILATQLPAKFGDRMDSALYSTSTAHLPFFYISLYMVAFAQGGHKPCVQAFGADQFDENDPQEYASRSSFFNWWYFGTYGGTLVTVSILNYIQDNISWQYGFGIPCVVMSLSLAVFWLGTRTYRFYPVRSDGSLLGQIRKYLLSLIRTWHASWCGRSPDDTHCMPTSTSREAKDNAEMTCFPDEAKSVLKLFPIGATCLIYAVVFAQWMTLFTKQASTLDRWIGSLQIPAAALQSLISVSIVISIPIYDQILVPLARKYSKNPCGITPLQRIGTGLAISVILMVVAALVEMRRLRVAREYGLVDKPEATIPMSFWWVVPQFVLTGLADMFTVVGLQEFFYDQVPEDLRSMGLALYLSIFGAGSFGSSILVYAIDWVTSNGGDSWFSDNLNRGHLDYFYWLLAVLSVLGLAAFLYFSQVYIHKKKGISEQ</sequence>
<dbReference type="FunFam" id="1.20.1250.20:FF:000147">
    <property type="entry name" value="Protein NRT1/ PTR family 5.10"/>
    <property type="match status" value="1"/>
</dbReference>
<dbReference type="InterPro" id="IPR000109">
    <property type="entry name" value="POT_fam"/>
</dbReference>
<dbReference type="GO" id="GO:0071916">
    <property type="term" value="F:dipeptide transmembrane transporter activity"/>
    <property type="evidence" value="ECO:0007669"/>
    <property type="project" value="InterPro"/>
</dbReference>
<evidence type="ECO:0000256" key="1">
    <source>
        <dbReference type="ARBA" id="ARBA00004141"/>
    </source>
</evidence>
<feature type="transmembrane region" description="Helical" evidence="8">
    <location>
        <begin position="193"/>
        <end position="212"/>
    </location>
</feature>
<evidence type="ECO:0000256" key="4">
    <source>
        <dbReference type="ARBA" id="ARBA00022553"/>
    </source>
</evidence>
<keyword evidence="3" id="KW-0813">Transport</keyword>
<dbReference type="SUPFAM" id="SSF103473">
    <property type="entry name" value="MFS general substrate transporter"/>
    <property type="match status" value="1"/>
</dbReference>
<feature type="transmembrane region" description="Helical" evidence="8">
    <location>
        <begin position="308"/>
        <end position="328"/>
    </location>
</feature>
<protein>
    <submittedName>
        <fullName evidence="9">Predicted protein</fullName>
    </submittedName>
</protein>
<feature type="transmembrane region" description="Helical" evidence="8">
    <location>
        <begin position="472"/>
        <end position="496"/>
    </location>
</feature>
<reference evidence="9" key="1">
    <citation type="journal article" date="2011" name="Plant Physiol.">
        <title>Comprehensive sequence analysis of 24,783 barley full-length cDNAs derived from 12 clone libraries.</title>
        <authorList>
            <person name="Matsumoto T."/>
            <person name="Tanaka T."/>
            <person name="Sakai H."/>
            <person name="Amano N."/>
            <person name="Kanamori H."/>
            <person name="Kurita K."/>
            <person name="Kikuta A."/>
            <person name="Kamiya K."/>
            <person name="Yamamoto M."/>
            <person name="Ikawa H."/>
            <person name="Fujii N."/>
            <person name="Hori K."/>
            <person name="Itoh T."/>
            <person name="Sato K."/>
        </authorList>
    </citation>
    <scope>NUCLEOTIDE SEQUENCE</scope>
    <source>
        <tissue evidence="9">Shoot</tissue>
        <tissue evidence="10">Shoot and root</tissue>
    </source>
</reference>
<keyword evidence="4" id="KW-0597">Phosphoprotein</keyword>
<feature type="transmembrane region" description="Helical" evidence="8">
    <location>
        <begin position="389"/>
        <end position="409"/>
    </location>
</feature>
<evidence type="ECO:0000256" key="2">
    <source>
        <dbReference type="ARBA" id="ARBA00005982"/>
    </source>
</evidence>
<keyword evidence="7 8" id="KW-0472">Membrane</keyword>
<dbReference type="EMBL" id="AK362908">
    <property type="protein sequence ID" value="BAJ94112.1"/>
    <property type="molecule type" value="mRNA"/>
</dbReference>
<dbReference type="InterPro" id="IPR044739">
    <property type="entry name" value="NRT1/PTR"/>
</dbReference>
<dbReference type="GO" id="GO:0080054">
    <property type="term" value="F:low-affinity nitrate transmembrane transporter activity"/>
    <property type="evidence" value="ECO:0007669"/>
    <property type="project" value="UniProtKB-ARBA"/>
</dbReference>
<organism evidence="9">
    <name type="scientific">Hordeum vulgare subsp. vulgare</name>
    <name type="common">Domesticated barley</name>
    <dbReference type="NCBI Taxonomy" id="112509"/>
    <lineage>
        <taxon>Eukaryota</taxon>
        <taxon>Viridiplantae</taxon>
        <taxon>Streptophyta</taxon>
        <taxon>Embryophyta</taxon>
        <taxon>Tracheophyta</taxon>
        <taxon>Spermatophyta</taxon>
        <taxon>Magnoliopsida</taxon>
        <taxon>Liliopsida</taxon>
        <taxon>Poales</taxon>
        <taxon>Poaceae</taxon>
        <taxon>BOP clade</taxon>
        <taxon>Pooideae</taxon>
        <taxon>Triticodae</taxon>
        <taxon>Triticeae</taxon>
        <taxon>Hordeinae</taxon>
        <taxon>Hordeum</taxon>
    </lineage>
</organism>
<evidence type="ECO:0000256" key="5">
    <source>
        <dbReference type="ARBA" id="ARBA00022692"/>
    </source>
</evidence>
<evidence type="ECO:0000256" key="8">
    <source>
        <dbReference type="SAM" id="Phobius"/>
    </source>
</evidence>
<evidence type="ECO:0000313" key="9">
    <source>
        <dbReference type="EMBL" id="BAJ93002.1"/>
    </source>
</evidence>
<feature type="transmembrane region" description="Helical" evidence="8">
    <location>
        <begin position="434"/>
        <end position="460"/>
    </location>
</feature>
<evidence type="ECO:0000256" key="7">
    <source>
        <dbReference type="ARBA" id="ARBA00023136"/>
    </source>
</evidence>
<evidence type="ECO:0000313" key="10">
    <source>
        <dbReference type="EMBL" id="BAJ94112.1"/>
    </source>
</evidence>
<dbReference type="InterPro" id="IPR036259">
    <property type="entry name" value="MFS_trans_sf"/>
</dbReference>
<dbReference type="GO" id="GO:0009705">
    <property type="term" value="C:plant-type vacuole membrane"/>
    <property type="evidence" value="ECO:0007669"/>
    <property type="project" value="UniProtKB-ARBA"/>
</dbReference>
<comment type="similarity">
    <text evidence="2">Belongs to the major facilitator superfamily. Proton-dependent oligopeptide transporter (POT/PTR) (TC 2.A.17) family.</text>
</comment>
<feature type="transmembrane region" description="Helical" evidence="8">
    <location>
        <begin position="76"/>
        <end position="96"/>
    </location>
</feature>
<dbReference type="GO" id="GO:0042937">
    <property type="term" value="F:tripeptide transmembrane transporter activity"/>
    <property type="evidence" value="ECO:0007669"/>
    <property type="project" value="InterPro"/>
</dbReference>
<feature type="transmembrane region" description="Helical" evidence="8">
    <location>
        <begin position="218"/>
        <end position="239"/>
    </location>
</feature>
<keyword evidence="5 8" id="KW-0812">Transmembrane</keyword>
<dbReference type="AlphaFoldDB" id="F2DD31"/>
<feature type="transmembrane region" description="Helical" evidence="8">
    <location>
        <begin position="348"/>
        <end position="368"/>
    </location>
</feature>
<comment type="subcellular location">
    <subcellularLocation>
        <location evidence="1">Membrane</location>
        <topology evidence="1">Multi-pass membrane protein</topology>
    </subcellularLocation>
</comment>
<name>F2DD31_HORVV</name>